<feature type="signal peptide" evidence="2">
    <location>
        <begin position="1"/>
        <end position="17"/>
    </location>
</feature>
<dbReference type="EMBL" id="VCGU01000002">
    <property type="protein sequence ID" value="TRY79536.1"/>
    <property type="molecule type" value="Genomic_DNA"/>
</dbReference>
<evidence type="ECO:0000256" key="2">
    <source>
        <dbReference type="SAM" id="SignalP"/>
    </source>
</evidence>
<dbReference type="InterPro" id="IPR027417">
    <property type="entry name" value="P-loop_NTPase"/>
</dbReference>
<comment type="caution">
    <text evidence="4">The sequence shown here is derived from an EMBL/GenBank/DDBJ whole genome shotgun (WGS) entry which is preliminary data.</text>
</comment>
<protein>
    <recommendedName>
        <fullName evidence="3">Sulfotransferase domain-containing protein</fullName>
    </recommendedName>
</protein>
<dbReference type="SUPFAM" id="SSF52540">
    <property type="entry name" value="P-loop containing nucleoside triphosphate hydrolases"/>
    <property type="match status" value="1"/>
</dbReference>
<dbReference type="InterPro" id="IPR000863">
    <property type="entry name" value="Sulfotransferase_dom"/>
</dbReference>
<dbReference type="PANTHER" id="PTHR45964">
    <property type="entry name" value="WSCD FAMILY MEMBER CG9164"/>
    <property type="match status" value="1"/>
</dbReference>
<evidence type="ECO:0000313" key="4">
    <source>
        <dbReference type="EMBL" id="TRY79536.1"/>
    </source>
</evidence>
<accession>A0A553PPC4</accession>
<dbReference type="InterPro" id="IPR051589">
    <property type="entry name" value="Sialate-O-sulfotransferase"/>
</dbReference>
<dbReference type="Pfam" id="PF00685">
    <property type="entry name" value="Sulfotransfer_1"/>
    <property type="match status" value="1"/>
</dbReference>
<feature type="chain" id="PRO_5021847899" description="Sulfotransferase domain-containing protein" evidence="2">
    <location>
        <begin position="18"/>
        <end position="567"/>
    </location>
</feature>
<dbReference type="GO" id="GO:0008146">
    <property type="term" value="F:sulfotransferase activity"/>
    <property type="evidence" value="ECO:0007669"/>
    <property type="project" value="InterPro"/>
</dbReference>
<dbReference type="Proteomes" id="UP000318571">
    <property type="component" value="Chromosome 6"/>
</dbReference>
<dbReference type="Gene3D" id="3.40.50.300">
    <property type="entry name" value="P-loop containing nucleotide triphosphate hydrolases"/>
    <property type="match status" value="1"/>
</dbReference>
<dbReference type="SUPFAM" id="SSF82185">
    <property type="entry name" value="Histone H3 K4-specific methyltransferase SET7/9 N-terminal domain"/>
    <property type="match status" value="1"/>
</dbReference>
<keyword evidence="2" id="KW-0732">Signal</keyword>
<dbReference type="PANTHER" id="PTHR45964:SF5">
    <property type="entry name" value="WSCD FAMILY MEMBER CG9164"/>
    <property type="match status" value="1"/>
</dbReference>
<dbReference type="AlphaFoldDB" id="A0A553PPC4"/>
<reference evidence="4 5" key="1">
    <citation type="journal article" date="2018" name="Nat. Ecol. Evol.">
        <title>Genomic signatures of mitonuclear coevolution across populations of Tigriopus californicus.</title>
        <authorList>
            <person name="Barreto F.S."/>
            <person name="Watson E.T."/>
            <person name="Lima T.G."/>
            <person name="Willett C.S."/>
            <person name="Edmands S."/>
            <person name="Li W."/>
            <person name="Burton R.S."/>
        </authorList>
    </citation>
    <scope>NUCLEOTIDE SEQUENCE [LARGE SCALE GENOMIC DNA]</scope>
    <source>
        <strain evidence="4 5">San Diego</strain>
    </source>
</reference>
<organism evidence="4 5">
    <name type="scientific">Tigriopus californicus</name>
    <name type="common">Marine copepod</name>
    <dbReference type="NCBI Taxonomy" id="6832"/>
    <lineage>
        <taxon>Eukaryota</taxon>
        <taxon>Metazoa</taxon>
        <taxon>Ecdysozoa</taxon>
        <taxon>Arthropoda</taxon>
        <taxon>Crustacea</taxon>
        <taxon>Multicrustacea</taxon>
        <taxon>Hexanauplia</taxon>
        <taxon>Copepoda</taxon>
        <taxon>Harpacticoida</taxon>
        <taxon>Harpacticidae</taxon>
        <taxon>Tigriopus</taxon>
    </lineage>
</organism>
<evidence type="ECO:0000259" key="3">
    <source>
        <dbReference type="Pfam" id="PF00685"/>
    </source>
</evidence>
<proteinExistence type="inferred from homology"/>
<sequence length="567" mass="65535">MSMLWALLIISCSFVKSEIVDVNGIKQELKIWLSSALRDLERLKPPQQSNLCPNFIGSTSYHEWTLLNILDTEQFSFDGIVEENGKPVGSGTLTKLAKNEQEIVCFKSMCHCDIQSVTGNFSHGLVNGKGRIIYQDGRSLKTSFNSSVPFGGFLMTDKKNRHFSIGVFDKGQRVGNLWFHDYRTGHRFYGSANGQGCFFLASSVICGSMQDFLLRDGHKCTNFWNTRNEIGMMEISPIQCETDSKALNFGNATNFQAKEDRLSAQLLWLHLKYLKKPESIFLNGLTLEKNASKSQRLITNMEEVSLQSIQCKGKLDLFQLPKNSVMEHLGLSYPGSGSKWIFQSISLFTGIKDCYLWLEHEPLYERRSASIIKSHHQRAEMYQKITPDVNRKSETMVWRLDHIYNFGGRAIILVRNPYDSILAHWNHVLAGELELAREYLKTLHSEQFLNFVKIEIKLWLEILLDWIPISSRVMILHFEEFKRDVSKELLRVNKYLGLEPDLTRLACVSTLENSLWQRKKRPKVKRKNFPLEIINLFDDTIDQARLLLKEYGFEDLPTDQYKIYRKP</sequence>
<dbReference type="STRING" id="6832.A0A553PPC4"/>
<feature type="domain" description="Sulfotransferase" evidence="3">
    <location>
        <begin position="331"/>
        <end position="501"/>
    </location>
</feature>
<evidence type="ECO:0000256" key="1">
    <source>
        <dbReference type="ARBA" id="ARBA00010236"/>
    </source>
</evidence>
<comment type="similarity">
    <text evidence="1">Belongs to the WSCD family.</text>
</comment>
<keyword evidence="5" id="KW-1185">Reference proteome</keyword>
<evidence type="ECO:0000313" key="5">
    <source>
        <dbReference type="Proteomes" id="UP000318571"/>
    </source>
</evidence>
<gene>
    <name evidence="4" type="ORF">TCAL_14836</name>
</gene>
<name>A0A553PPC4_TIGCA</name>